<dbReference type="Pfam" id="PF18922">
    <property type="entry name" value="DUF5672"/>
    <property type="match status" value="1"/>
</dbReference>
<accession>A0ABS4BVA6</accession>
<dbReference type="Proteomes" id="UP000670776">
    <property type="component" value="Unassembled WGS sequence"/>
</dbReference>
<feature type="domain" description="DUF5672" evidence="1">
    <location>
        <begin position="59"/>
        <end position="250"/>
    </location>
</feature>
<evidence type="ECO:0000313" key="2">
    <source>
        <dbReference type="EMBL" id="MBP0904517.1"/>
    </source>
</evidence>
<dbReference type="EMBL" id="JAGJCB010000011">
    <property type="protein sequence ID" value="MBP0904517.1"/>
    <property type="molecule type" value="Genomic_DNA"/>
</dbReference>
<evidence type="ECO:0000313" key="3">
    <source>
        <dbReference type="Proteomes" id="UP000670776"/>
    </source>
</evidence>
<evidence type="ECO:0000259" key="1">
    <source>
        <dbReference type="Pfam" id="PF18922"/>
    </source>
</evidence>
<sequence>MVKYYKKVVVVIPIHNDSPSTFELVSFQQCFNVLGKHPIKIIAPYGLSLDKYQEIVPNLDVVFIDKIWQSSIEKYNKLKLSKFFYKLFDNYQYLLTYELDAFVFKDELIHWCNRGYDYIGAPWFVGYETAENKFLGVGNSGFSLRKIKAMQNAIKKVYLKDAAYHTFGKKTIIALKLSVWLNYIRIYFGENYTIQYADHINEDVFISEVIAIKIKKFKLAPIDEAISFAFEVKPKDLYQLNQKNLPMGCHGWWKYDFKFWQPFIENFGFKIDLPNVN</sequence>
<dbReference type="InterPro" id="IPR043729">
    <property type="entry name" value="DUF5672"/>
</dbReference>
<keyword evidence="3" id="KW-1185">Reference proteome</keyword>
<protein>
    <recommendedName>
        <fullName evidence="1">DUF5672 domain-containing protein</fullName>
    </recommendedName>
</protein>
<gene>
    <name evidence="2" type="ORF">J8H85_11820</name>
</gene>
<name>A0ABS4BVA6_9FLAO</name>
<proteinExistence type="predicted"/>
<reference evidence="2 3" key="1">
    <citation type="submission" date="2021-04" db="EMBL/GenBank/DDBJ databases">
        <title>Mariniflexile gromovii gen. nov., sp. nov., a gliding bacterium isolated from the sea urchin Strongylocentrotus intermedius.</title>
        <authorList>
            <person name="Ko S."/>
            <person name="Le V."/>
            <person name="Ahn C.-Y."/>
            <person name="Oh H.-M."/>
        </authorList>
    </citation>
    <scope>NUCLEOTIDE SEQUENCE [LARGE SCALE GENOMIC DNA]</scope>
    <source>
        <strain evidence="2 3">KCTC 12570</strain>
    </source>
</reference>
<comment type="caution">
    <text evidence="2">The sequence shown here is derived from an EMBL/GenBank/DDBJ whole genome shotgun (WGS) entry which is preliminary data.</text>
</comment>
<organism evidence="2 3">
    <name type="scientific">Mariniflexile gromovii</name>
    <dbReference type="NCBI Taxonomy" id="362523"/>
    <lineage>
        <taxon>Bacteria</taxon>
        <taxon>Pseudomonadati</taxon>
        <taxon>Bacteroidota</taxon>
        <taxon>Flavobacteriia</taxon>
        <taxon>Flavobacteriales</taxon>
        <taxon>Flavobacteriaceae</taxon>
        <taxon>Mariniflexile</taxon>
    </lineage>
</organism>
<dbReference type="RefSeq" id="WP_209655411.1">
    <property type="nucleotide sequence ID" value="NZ_JAGJCB010000011.1"/>
</dbReference>